<dbReference type="EMBL" id="JAENHN010000002">
    <property type="protein sequence ID" value="MBK1809121.1"/>
    <property type="molecule type" value="Genomic_DNA"/>
</dbReference>
<keyword evidence="2" id="KW-1185">Reference proteome</keyword>
<evidence type="ECO:0000313" key="1">
    <source>
        <dbReference type="EMBL" id="MBK1809121.1"/>
    </source>
</evidence>
<dbReference type="Proteomes" id="UP000596739">
    <property type="component" value="Unassembled WGS sequence"/>
</dbReference>
<accession>A0ABS1EID2</accession>
<reference evidence="2" key="1">
    <citation type="submission" date="2021-01" db="EMBL/GenBank/DDBJ databases">
        <title>Genome public.</title>
        <authorList>
            <person name="Liu C."/>
            <person name="Sun Q."/>
        </authorList>
    </citation>
    <scope>NUCLEOTIDE SEQUENCE [LARGE SCALE GENOMIC DNA]</scope>
    <source>
        <strain evidence="2">YIM B02505</strain>
    </source>
</reference>
<name>A0ABS1EID2_9CLOT</name>
<comment type="caution">
    <text evidence="1">The sequence shown here is derived from an EMBL/GenBank/DDBJ whole genome shotgun (WGS) entry which is preliminary data.</text>
</comment>
<evidence type="ECO:0000313" key="2">
    <source>
        <dbReference type="Proteomes" id="UP000596739"/>
    </source>
</evidence>
<gene>
    <name evidence="1" type="ORF">JHL18_00465</name>
</gene>
<sequence>MEGKELLVLGDVSIDVYLYNVSEPIYVSNIAYIDDKILKTSAENNVSGELIPETTIEINKIRKVEPNQLVFY</sequence>
<dbReference type="RefSeq" id="WP_200265671.1">
    <property type="nucleotide sequence ID" value="NZ_JAENHN010000002.1"/>
</dbReference>
<organism evidence="1 2">
    <name type="scientific">Clostridium yunnanense</name>
    <dbReference type="NCBI Taxonomy" id="2800325"/>
    <lineage>
        <taxon>Bacteria</taxon>
        <taxon>Bacillati</taxon>
        <taxon>Bacillota</taxon>
        <taxon>Clostridia</taxon>
        <taxon>Eubacteriales</taxon>
        <taxon>Clostridiaceae</taxon>
        <taxon>Clostridium</taxon>
    </lineage>
</organism>
<proteinExistence type="predicted"/>
<protein>
    <submittedName>
        <fullName evidence="1">Uncharacterized protein</fullName>
    </submittedName>
</protein>